<name>A0A8J6J8H2_9FIRM</name>
<accession>A0A8J6J8H2</accession>
<dbReference type="Gene3D" id="3.40.50.720">
    <property type="entry name" value="NAD(P)-binding Rossmann-like Domain"/>
    <property type="match status" value="2"/>
</dbReference>
<comment type="caution">
    <text evidence="4">The sequence shown here is derived from an EMBL/GenBank/DDBJ whole genome shotgun (WGS) entry which is preliminary data.</text>
</comment>
<dbReference type="InterPro" id="IPR029753">
    <property type="entry name" value="D-isomer_DH_CS"/>
</dbReference>
<keyword evidence="1" id="KW-0560">Oxidoreductase</keyword>
<evidence type="ECO:0000313" key="5">
    <source>
        <dbReference type="Proteomes" id="UP000661435"/>
    </source>
</evidence>
<proteinExistence type="predicted"/>
<sequence>MADVLILFGHRPDIPMKVERRHLDAVQAACSGKVYYYQTEEEALADGVDAEVLFLWGGSGRMPEAWCASSKRLKWINSFSAGVNPIMDGPISDLPVRLTNAKGIHGKTMGVTTMGYIISFLRHFPTMLRQQREHVWDKTTVTFMEPTGLTVGIIGAGAIAGEVARLCKSMDMTVLGVKRTVTPLEHYDRVYPNTELDTVLAASDFVVILTPLTDATRGMIGAAQLAKMKPTGVLINIARGPVVDTEALVEALQKGIIGGAALDAVDPEPLPADSPLWDMEQVILTPHCAADSTLYMDRAMEQFCENLKHFEQGEPLFNEIDLKRKY</sequence>
<dbReference type="Proteomes" id="UP000661435">
    <property type="component" value="Unassembled WGS sequence"/>
</dbReference>
<dbReference type="GO" id="GO:0016616">
    <property type="term" value="F:oxidoreductase activity, acting on the CH-OH group of donors, NAD or NADP as acceptor"/>
    <property type="evidence" value="ECO:0007669"/>
    <property type="project" value="UniProtKB-ARBA"/>
</dbReference>
<keyword evidence="5" id="KW-1185">Reference proteome</keyword>
<dbReference type="AlphaFoldDB" id="A0A8J6J8H2"/>
<dbReference type="PROSITE" id="PS00671">
    <property type="entry name" value="D_2_HYDROXYACID_DH_3"/>
    <property type="match status" value="1"/>
</dbReference>
<feature type="domain" description="D-isomer specific 2-hydroxyacid dehydrogenase NAD-binding" evidence="3">
    <location>
        <begin position="114"/>
        <end position="289"/>
    </location>
</feature>
<dbReference type="PANTHER" id="PTHR43333">
    <property type="entry name" value="2-HACID_DH_C DOMAIN-CONTAINING PROTEIN"/>
    <property type="match status" value="1"/>
</dbReference>
<dbReference type="InterPro" id="IPR036291">
    <property type="entry name" value="NAD(P)-bd_dom_sf"/>
</dbReference>
<gene>
    <name evidence="4" type="ORF">H8S57_13715</name>
</gene>
<dbReference type="EMBL" id="JACOPP010000024">
    <property type="protein sequence ID" value="MBC5734771.1"/>
    <property type="molecule type" value="Genomic_DNA"/>
</dbReference>
<keyword evidence="2" id="KW-0520">NAD</keyword>
<dbReference type="GO" id="GO:0051287">
    <property type="term" value="F:NAD binding"/>
    <property type="evidence" value="ECO:0007669"/>
    <property type="project" value="InterPro"/>
</dbReference>
<dbReference type="Pfam" id="PF02826">
    <property type="entry name" value="2-Hacid_dh_C"/>
    <property type="match status" value="1"/>
</dbReference>
<dbReference type="RefSeq" id="WP_186908597.1">
    <property type="nucleotide sequence ID" value="NZ_JACOPP010000024.1"/>
</dbReference>
<protein>
    <submittedName>
        <fullName evidence="4">D-2-hydroxyacid dehydrogenase</fullName>
    </submittedName>
</protein>
<evidence type="ECO:0000313" key="4">
    <source>
        <dbReference type="EMBL" id="MBC5734771.1"/>
    </source>
</evidence>
<reference evidence="4" key="1">
    <citation type="submission" date="2020-08" db="EMBL/GenBank/DDBJ databases">
        <title>Genome public.</title>
        <authorList>
            <person name="Liu C."/>
            <person name="Sun Q."/>
        </authorList>
    </citation>
    <scope>NUCLEOTIDE SEQUENCE</scope>
    <source>
        <strain evidence="4">NSJ-51</strain>
    </source>
</reference>
<dbReference type="InterPro" id="IPR006140">
    <property type="entry name" value="D-isomer_DH_NAD-bd"/>
</dbReference>
<dbReference type="CDD" id="cd05300">
    <property type="entry name" value="2-Hacid_dh_1"/>
    <property type="match status" value="1"/>
</dbReference>
<evidence type="ECO:0000259" key="3">
    <source>
        <dbReference type="Pfam" id="PF02826"/>
    </source>
</evidence>
<evidence type="ECO:0000256" key="1">
    <source>
        <dbReference type="ARBA" id="ARBA00023002"/>
    </source>
</evidence>
<dbReference type="SUPFAM" id="SSF51735">
    <property type="entry name" value="NAD(P)-binding Rossmann-fold domains"/>
    <property type="match status" value="1"/>
</dbReference>
<dbReference type="SUPFAM" id="SSF52283">
    <property type="entry name" value="Formate/glycerate dehydrogenase catalytic domain-like"/>
    <property type="match status" value="1"/>
</dbReference>
<organism evidence="4 5">
    <name type="scientific">Lawsonibacter hominis</name>
    <dbReference type="NCBI Taxonomy" id="2763053"/>
    <lineage>
        <taxon>Bacteria</taxon>
        <taxon>Bacillati</taxon>
        <taxon>Bacillota</taxon>
        <taxon>Clostridia</taxon>
        <taxon>Eubacteriales</taxon>
        <taxon>Oscillospiraceae</taxon>
        <taxon>Lawsonibacter</taxon>
    </lineage>
</organism>
<evidence type="ECO:0000256" key="2">
    <source>
        <dbReference type="ARBA" id="ARBA00023027"/>
    </source>
</evidence>
<dbReference type="PANTHER" id="PTHR43333:SF1">
    <property type="entry name" value="D-ISOMER SPECIFIC 2-HYDROXYACID DEHYDROGENASE NAD-BINDING DOMAIN-CONTAINING PROTEIN"/>
    <property type="match status" value="1"/>
</dbReference>